<dbReference type="RefSeq" id="YP_009732409.1">
    <property type="nucleotide sequence ID" value="NC_046043.1"/>
</dbReference>
<keyword evidence="1" id="KW-0472">Membrane</keyword>
<feature type="transmembrane region" description="Helical" evidence="1">
    <location>
        <begin position="141"/>
        <end position="163"/>
    </location>
</feature>
<evidence type="ECO:0000313" key="2">
    <source>
        <dbReference type="EMBL" id="QHS70871.1"/>
    </source>
</evidence>
<proteinExistence type="predicted"/>
<evidence type="ECO:0000256" key="1">
    <source>
        <dbReference type="SAM" id="Phobius"/>
    </source>
</evidence>
<keyword evidence="1" id="KW-0812">Transmembrane</keyword>
<organism evidence="2">
    <name type="scientific">Gracilaria textorii</name>
    <dbReference type="NCBI Taxonomy" id="172949"/>
    <lineage>
        <taxon>Eukaryota</taxon>
        <taxon>Rhodophyta</taxon>
        <taxon>Florideophyceae</taxon>
        <taxon>Rhodymeniophycidae</taxon>
        <taxon>Gracilariales</taxon>
        <taxon>Gracilariaceae</taxon>
        <taxon>Gracilaria</taxon>
    </lineage>
</organism>
<gene>
    <name evidence="2" type="primary">ORF446</name>
</gene>
<accession>A0A6C0A9V8</accession>
<dbReference type="AlphaFoldDB" id="A0A6C0A9V8"/>
<dbReference type="GeneID" id="44152446"/>
<sequence length="450" mass="54520">MKSLALLPKQILNLYRLESSISFLRKERIIKNCTYNVIAHPQGLTINIKYSLCNKRIRYIYNQENINVWKTNGFIFLKHIKYIIKAFQFKYSKNLVNKFIVFKSKKSYILEFKHHWNFIKNLQIKLNNSTTLRKINIKLSLLQIMSYYINIYFSYTYYIMYYYKFTYNYNYIQILNSNFSLEEISNLRITTRNLKIKLQYNFKNQLNIIQKLAIQYEEKHFISIYNYSYKNIKINTDHVSYNISKLKNSKELYLLLKHTSFQYSDTPKYSAIYLHLLFYDNIITSKWMNCMINLYPYITCTYNRVFNLISALPWLHKNTVQIKGKINIFDITQKLMSIKSFHDKDEYAIPKNTYNFKLINTTNYLFNIQYKMYLTQYIAIYLLINHIKSISYKILYLPDIYLSKLIYQNHNRVGIGINVYIPFKQKPIISIEYFTNNKYKNIIYIGTNFS</sequence>
<keyword evidence="2" id="KW-0934">Plastid</keyword>
<name>A0A6C0A9V8_9FLOR</name>
<dbReference type="EMBL" id="MN053320">
    <property type="protein sequence ID" value="QHS70871.1"/>
    <property type="molecule type" value="Genomic_DNA"/>
</dbReference>
<keyword evidence="1" id="KW-1133">Transmembrane helix</keyword>
<geneLocation type="plastid" evidence="2"/>
<protein>
    <submittedName>
        <fullName evidence="2">Uncharacterized protein</fullName>
    </submittedName>
</protein>
<reference evidence="2" key="1">
    <citation type="journal article" date="2019" name="Mitochondrial DNA Part B Resour">
        <title>The complete plastid genome and phylogenetic analysis of Gracilaria textorii.</title>
        <authorList>
            <person name="Chen W."/>
            <person name="Liu T."/>
            <person name="Tang X."/>
            <person name="Jia X."/>
            <person name="Wu X."/>
        </authorList>
    </citation>
    <scope>NUCLEOTIDE SEQUENCE</scope>
</reference>